<dbReference type="PRINTS" id="PR00385">
    <property type="entry name" value="P450"/>
</dbReference>
<feature type="transmembrane region" description="Helical" evidence="9">
    <location>
        <begin position="6"/>
        <end position="23"/>
    </location>
</feature>
<comment type="similarity">
    <text evidence="8">Belongs to the cytochrome P450 family.</text>
</comment>
<dbReference type="FunCoup" id="A0A6I9QIE9">
    <property type="interactions" value="140"/>
</dbReference>
<evidence type="ECO:0000256" key="8">
    <source>
        <dbReference type="RuleBase" id="RU000461"/>
    </source>
</evidence>
<dbReference type="CDD" id="cd20653">
    <property type="entry name" value="CYP81"/>
    <property type="match status" value="1"/>
</dbReference>
<proteinExistence type="inferred from homology"/>
<dbReference type="PRINTS" id="PR00463">
    <property type="entry name" value="EP450I"/>
</dbReference>
<evidence type="ECO:0000256" key="6">
    <source>
        <dbReference type="ARBA" id="ARBA00023136"/>
    </source>
</evidence>
<keyword evidence="6 9" id="KW-0472">Membrane</keyword>
<sequence length="505" mass="57475">MGTLSYISLTLVLLLFIKFLLFSKNRKTLPPSPPSLPFIGHLYLFKNPLHRALARVADRYGSILFLHFGSRPVLVVSSLSVAHECFTINDITFANRTHLPSSKYINNSNTNLGSSDYGPYWRNLRRIATIDVLSNHRLLSSSDVRTAEVRLLARQLFQKCKAGAEGFEKVELKSKLFELALNVIMMMIAGKRYYIDEVEVVEEARQFRETVEETFMVGGATNLRDFLPVLRWFDYQMKKKLVRLEKGRSEFMQRLIDAERKESKEEGGERNKKTNMIAHLLSLQKTDPENYTDETIKGLITSLLLAGTDTSSSTIEWAMSLLLNNPEKLQKAQTEIDERVGNERLLKESDLSDLPYLQCIIRETLRICSPAPLLVPHESTNDCVVGGFDVPRGTMLLVNAYYIHRDPKIWEEPTKFKPERFEDGKDEGKLMIPFGMGRRRCPGEGLAMTEVGLTLGTLIQCFDWKRMGEEPVDMTEGSGLTMPKAVPLEAMYRPRRAMVHVLSGL</sequence>
<gene>
    <name evidence="11" type="primary">LOC105036086</name>
</gene>
<dbReference type="OrthoDB" id="1055148at2759"/>
<dbReference type="GO" id="GO:0016020">
    <property type="term" value="C:membrane"/>
    <property type="evidence" value="ECO:0007669"/>
    <property type="project" value="UniProtKB-SubCell"/>
</dbReference>
<dbReference type="PANTHER" id="PTHR47947:SF3">
    <property type="entry name" value="CYTOCHROME P450 81D1-LIKE"/>
    <property type="match status" value="1"/>
</dbReference>
<dbReference type="Gene3D" id="1.10.630.10">
    <property type="entry name" value="Cytochrome P450"/>
    <property type="match status" value="1"/>
</dbReference>
<dbReference type="GeneID" id="105036086"/>
<accession>A0A6I9QIE9</accession>
<name>A0A6I9QIE9_ELAGV</name>
<dbReference type="InterPro" id="IPR036396">
    <property type="entry name" value="Cyt_P450_sf"/>
</dbReference>
<dbReference type="SUPFAM" id="SSF48264">
    <property type="entry name" value="Cytochrome P450"/>
    <property type="match status" value="1"/>
</dbReference>
<dbReference type="KEGG" id="egu:105036086"/>
<dbReference type="InterPro" id="IPR017972">
    <property type="entry name" value="Cyt_P450_CS"/>
</dbReference>
<comment type="subcellular location">
    <subcellularLocation>
        <location evidence="1">Membrane</location>
    </subcellularLocation>
</comment>
<dbReference type="GO" id="GO:0004497">
    <property type="term" value="F:monooxygenase activity"/>
    <property type="evidence" value="ECO:0007669"/>
    <property type="project" value="UniProtKB-KW"/>
</dbReference>
<keyword evidence="10" id="KW-1185">Reference proteome</keyword>
<evidence type="ECO:0000256" key="3">
    <source>
        <dbReference type="ARBA" id="ARBA00022723"/>
    </source>
</evidence>
<keyword evidence="8" id="KW-0503">Monooxygenase</keyword>
<dbReference type="InterPro" id="IPR050651">
    <property type="entry name" value="Plant_Cytochrome_P450_Monoox"/>
</dbReference>
<dbReference type="InterPro" id="IPR002401">
    <property type="entry name" value="Cyt_P450_E_grp-I"/>
</dbReference>
<dbReference type="GO" id="GO:0016705">
    <property type="term" value="F:oxidoreductase activity, acting on paired donors, with incorporation or reduction of molecular oxygen"/>
    <property type="evidence" value="ECO:0007669"/>
    <property type="project" value="InterPro"/>
</dbReference>
<organism evidence="10 11">
    <name type="scientific">Elaeis guineensis var. tenera</name>
    <name type="common">Oil palm</name>
    <dbReference type="NCBI Taxonomy" id="51953"/>
    <lineage>
        <taxon>Eukaryota</taxon>
        <taxon>Viridiplantae</taxon>
        <taxon>Streptophyta</taxon>
        <taxon>Embryophyta</taxon>
        <taxon>Tracheophyta</taxon>
        <taxon>Spermatophyta</taxon>
        <taxon>Magnoliopsida</taxon>
        <taxon>Liliopsida</taxon>
        <taxon>Arecaceae</taxon>
        <taxon>Arecoideae</taxon>
        <taxon>Cocoseae</taxon>
        <taxon>Elaeidinae</taxon>
        <taxon>Elaeis</taxon>
    </lineage>
</organism>
<keyword evidence="9" id="KW-0812">Transmembrane</keyword>
<dbReference type="PANTHER" id="PTHR47947">
    <property type="entry name" value="CYTOCHROME P450 82C3-RELATED"/>
    <property type="match status" value="1"/>
</dbReference>
<reference evidence="11" key="1">
    <citation type="submission" date="2025-08" db="UniProtKB">
        <authorList>
            <consortium name="RefSeq"/>
        </authorList>
    </citation>
    <scope>IDENTIFICATION</scope>
</reference>
<dbReference type="Pfam" id="PF00067">
    <property type="entry name" value="p450"/>
    <property type="match status" value="1"/>
</dbReference>
<feature type="binding site" description="axial binding residue" evidence="7">
    <location>
        <position position="441"/>
    </location>
    <ligand>
        <name>heme</name>
        <dbReference type="ChEBI" id="CHEBI:30413"/>
    </ligand>
    <ligandPart>
        <name>Fe</name>
        <dbReference type="ChEBI" id="CHEBI:18248"/>
    </ligandPart>
</feature>
<evidence type="ECO:0000256" key="5">
    <source>
        <dbReference type="ARBA" id="ARBA00023004"/>
    </source>
</evidence>
<keyword evidence="4 8" id="KW-0560">Oxidoreductase</keyword>
<evidence type="ECO:0000256" key="1">
    <source>
        <dbReference type="ARBA" id="ARBA00004370"/>
    </source>
</evidence>
<dbReference type="RefSeq" id="XP_010910128.1">
    <property type="nucleotide sequence ID" value="XM_010911826.3"/>
</dbReference>
<dbReference type="PROSITE" id="PS00086">
    <property type="entry name" value="CYTOCHROME_P450"/>
    <property type="match status" value="1"/>
</dbReference>
<dbReference type="Proteomes" id="UP000504607">
    <property type="component" value="Unplaced"/>
</dbReference>
<protein>
    <submittedName>
        <fullName evidence="11">Cytochrome P450 81E8</fullName>
    </submittedName>
</protein>
<dbReference type="FunFam" id="1.10.630.10:FF:000023">
    <property type="entry name" value="Cytochrome P450 family protein"/>
    <property type="match status" value="1"/>
</dbReference>
<keyword evidence="9" id="KW-1133">Transmembrane helix</keyword>
<evidence type="ECO:0000313" key="10">
    <source>
        <dbReference type="Proteomes" id="UP000504607"/>
    </source>
</evidence>
<keyword evidence="2 7" id="KW-0349">Heme</keyword>
<keyword evidence="5 7" id="KW-0408">Iron</keyword>
<evidence type="ECO:0000256" key="2">
    <source>
        <dbReference type="ARBA" id="ARBA00022617"/>
    </source>
</evidence>
<evidence type="ECO:0000256" key="7">
    <source>
        <dbReference type="PIRSR" id="PIRSR602401-1"/>
    </source>
</evidence>
<dbReference type="InterPro" id="IPR001128">
    <property type="entry name" value="Cyt_P450"/>
</dbReference>
<keyword evidence="3 7" id="KW-0479">Metal-binding</keyword>
<comment type="cofactor">
    <cofactor evidence="7">
        <name>heme</name>
        <dbReference type="ChEBI" id="CHEBI:30413"/>
    </cofactor>
</comment>
<evidence type="ECO:0000256" key="9">
    <source>
        <dbReference type="SAM" id="Phobius"/>
    </source>
</evidence>
<dbReference type="AlphaFoldDB" id="A0A6I9QIE9"/>
<dbReference type="GO" id="GO:0020037">
    <property type="term" value="F:heme binding"/>
    <property type="evidence" value="ECO:0007669"/>
    <property type="project" value="InterPro"/>
</dbReference>
<dbReference type="InParanoid" id="A0A6I9QIE9"/>
<evidence type="ECO:0000256" key="4">
    <source>
        <dbReference type="ARBA" id="ARBA00023002"/>
    </source>
</evidence>
<dbReference type="GO" id="GO:0005506">
    <property type="term" value="F:iron ion binding"/>
    <property type="evidence" value="ECO:0007669"/>
    <property type="project" value="InterPro"/>
</dbReference>
<evidence type="ECO:0000313" key="11">
    <source>
        <dbReference type="RefSeq" id="XP_010910128.1"/>
    </source>
</evidence>